<sequence>MCLFLCMFRYKFKLVYVSISFFLETTRVKYNTFSCIFLCTFSVDLHFNVNFIRKQVKSNIIRFYSTE</sequence>
<protein>
    <submittedName>
        <fullName evidence="1">Uncharacterized protein</fullName>
    </submittedName>
</protein>
<reference evidence="1" key="2">
    <citation type="submission" date="2020-06" db="EMBL/GenBank/DDBJ databases">
        <title>Helianthus annuus Genome sequencing and assembly Release 2.</title>
        <authorList>
            <person name="Gouzy J."/>
            <person name="Langlade N."/>
            <person name="Munos S."/>
        </authorList>
    </citation>
    <scope>NUCLEOTIDE SEQUENCE</scope>
    <source>
        <tissue evidence="1">Leaves</tissue>
    </source>
</reference>
<dbReference type="Gramene" id="mRNA:HanXRQr2_Chr03g0099461">
    <property type="protein sequence ID" value="CDS:HanXRQr2_Chr03g0099461.1"/>
    <property type="gene ID" value="HanXRQr2_Chr03g0099461"/>
</dbReference>
<reference evidence="1" key="1">
    <citation type="journal article" date="2017" name="Nature">
        <title>The sunflower genome provides insights into oil metabolism, flowering and Asterid evolution.</title>
        <authorList>
            <person name="Badouin H."/>
            <person name="Gouzy J."/>
            <person name="Grassa C.J."/>
            <person name="Murat F."/>
            <person name="Staton S.E."/>
            <person name="Cottret L."/>
            <person name="Lelandais-Briere C."/>
            <person name="Owens G.L."/>
            <person name="Carrere S."/>
            <person name="Mayjonade B."/>
            <person name="Legrand L."/>
            <person name="Gill N."/>
            <person name="Kane N.C."/>
            <person name="Bowers J.E."/>
            <person name="Hubner S."/>
            <person name="Bellec A."/>
            <person name="Berard A."/>
            <person name="Berges H."/>
            <person name="Blanchet N."/>
            <person name="Boniface M.C."/>
            <person name="Brunel D."/>
            <person name="Catrice O."/>
            <person name="Chaidir N."/>
            <person name="Claudel C."/>
            <person name="Donnadieu C."/>
            <person name="Faraut T."/>
            <person name="Fievet G."/>
            <person name="Helmstetter N."/>
            <person name="King M."/>
            <person name="Knapp S.J."/>
            <person name="Lai Z."/>
            <person name="Le Paslier M.C."/>
            <person name="Lippi Y."/>
            <person name="Lorenzon L."/>
            <person name="Mandel J.R."/>
            <person name="Marage G."/>
            <person name="Marchand G."/>
            <person name="Marquand E."/>
            <person name="Bret-Mestries E."/>
            <person name="Morien E."/>
            <person name="Nambeesan S."/>
            <person name="Nguyen T."/>
            <person name="Pegot-Espagnet P."/>
            <person name="Pouilly N."/>
            <person name="Raftis F."/>
            <person name="Sallet E."/>
            <person name="Schiex T."/>
            <person name="Thomas J."/>
            <person name="Vandecasteele C."/>
            <person name="Vares D."/>
            <person name="Vear F."/>
            <person name="Vautrin S."/>
            <person name="Crespi M."/>
            <person name="Mangin B."/>
            <person name="Burke J.M."/>
            <person name="Salse J."/>
            <person name="Munos S."/>
            <person name="Vincourt P."/>
            <person name="Rieseberg L.H."/>
            <person name="Langlade N.B."/>
        </authorList>
    </citation>
    <scope>NUCLEOTIDE SEQUENCE</scope>
    <source>
        <tissue evidence="1">Leaves</tissue>
    </source>
</reference>
<proteinExistence type="predicted"/>
<comment type="caution">
    <text evidence="1">The sequence shown here is derived from an EMBL/GenBank/DDBJ whole genome shotgun (WGS) entry which is preliminary data.</text>
</comment>
<evidence type="ECO:0000313" key="1">
    <source>
        <dbReference type="EMBL" id="KAF5813521.1"/>
    </source>
</evidence>
<organism evidence="1 2">
    <name type="scientific">Helianthus annuus</name>
    <name type="common">Common sunflower</name>
    <dbReference type="NCBI Taxonomy" id="4232"/>
    <lineage>
        <taxon>Eukaryota</taxon>
        <taxon>Viridiplantae</taxon>
        <taxon>Streptophyta</taxon>
        <taxon>Embryophyta</taxon>
        <taxon>Tracheophyta</taxon>
        <taxon>Spermatophyta</taxon>
        <taxon>Magnoliopsida</taxon>
        <taxon>eudicotyledons</taxon>
        <taxon>Gunneridae</taxon>
        <taxon>Pentapetalae</taxon>
        <taxon>asterids</taxon>
        <taxon>campanulids</taxon>
        <taxon>Asterales</taxon>
        <taxon>Asteraceae</taxon>
        <taxon>Asteroideae</taxon>
        <taxon>Heliantheae alliance</taxon>
        <taxon>Heliantheae</taxon>
        <taxon>Helianthus</taxon>
    </lineage>
</organism>
<dbReference type="EMBL" id="MNCJ02000318">
    <property type="protein sequence ID" value="KAF5813521.1"/>
    <property type="molecule type" value="Genomic_DNA"/>
</dbReference>
<name>A0A9K3JDB8_HELAN</name>
<gene>
    <name evidence="1" type="ORF">HanXRQr2_Chr03g0099461</name>
</gene>
<keyword evidence="2" id="KW-1185">Reference proteome</keyword>
<dbReference type="Proteomes" id="UP000215914">
    <property type="component" value="Unassembled WGS sequence"/>
</dbReference>
<accession>A0A9K3JDB8</accession>
<evidence type="ECO:0000313" key="2">
    <source>
        <dbReference type="Proteomes" id="UP000215914"/>
    </source>
</evidence>
<dbReference type="AlphaFoldDB" id="A0A9K3JDB8"/>